<comment type="caution">
    <text evidence="1">The sequence shown here is derived from an EMBL/GenBank/DDBJ whole genome shotgun (WGS) entry which is preliminary data.</text>
</comment>
<accession>A0A235BP47</accession>
<name>A0A235BP47_UNCW3</name>
<reference evidence="1 2" key="1">
    <citation type="submission" date="2017-07" db="EMBL/GenBank/DDBJ databases">
        <title>Recovery of genomes from metagenomes via a dereplication, aggregation, and scoring strategy.</title>
        <authorList>
            <person name="Sieber C.M."/>
            <person name="Probst A.J."/>
            <person name="Sharrar A."/>
            <person name="Thomas B.C."/>
            <person name="Hess M."/>
            <person name="Tringe S.G."/>
            <person name="Banfield J.F."/>
        </authorList>
    </citation>
    <scope>NUCLEOTIDE SEQUENCE [LARGE SCALE GENOMIC DNA]</scope>
    <source>
        <strain evidence="1">JGI_Cruoil_03_44_89</strain>
    </source>
</reference>
<proteinExistence type="predicted"/>
<dbReference type="EMBL" id="NOZQ01000209">
    <property type="protein sequence ID" value="OYD13994.1"/>
    <property type="molecule type" value="Genomic_DNA"/>
</dbReference>
<evidence type="ECO:0000313" key="1">
    <source>
        <dbReference type="EMBL" id="OYD13994.1"/>
    </source>
</evidence>
<gene>
    <name evidence="1" type="ORF">CH333_09295</name>
</gene>
<dbReference type="Proteomes" id="UP000215215">
    <property type="component" value="Unassembled WGS sequence"/>
</dbReference>
<evidence type="ECO:0000313" key="2">
    <source>
        <dbReference type="Proteomes" id="UP000215215"/>
    </source>
</evidence>
<dbReference type="AlphaFoldDB" id="A0A235BP47"/>
<sequence>MKTAKLKAVIGNLSERELRLIIINLYKAIPKRLKDEKSIDSLITHPESFITHRRRKEKEIPDIEELQDETKQFITYAYNQYYFAPNQFVHKRERPKWRFIARRLYKSLISAASVEENLPVAARLLEKLYIMLCYSCRYVLFSAYDSFNSVGISQADFFEGVLNLKYKAEKPEEFVESAIRLMINNGLNRYTLYEDLMDVVLKMLKTPDLKNIAIEKCNQIRRKLQSKPHKISAYQYNKMLANLAIMGFLCYVRLYEYQEGIDYFKKEHKEKDEEIKLYILLRLLKRRELSKYWKQEYELAVKNGIRPRKELQEEYKSKP</sequence>
<organism evidence="1 2">
    <name type="scientific">candidate division WOR-3 bacterium JGI_Cruoil_03_44_89</name>
    <dbReference type="NCBI Taxonomy" id="1973748"/>
    <lineage>
        <taxon>Bacteria</taxon>
        <taxon>Bacteria division WOR-3</taxon>
    </lineage>
</organism>
<protein>
    <submittedName>
        <fullName evidence="1">Uncharacterized protein</fullName>
    </submittedName>
</protein>